<comment type="caution">
    <text evidence="10">The sequence shown here is derived from an EMBL/GenBank/DDBJ whole genome shotgun (WGS) entry which is preliminary data.</text>
</comment>
<feature type="compositionally biased region" description="Polar residues" evidence="7">
    <location>
        <begin position="602"/>
        <end position="614"/>
    </location>
</feature>
<dbReference type="SUPFAM" id="SSF57716">
    <property type="entry name" value="Glucocorticoid receptor-like (DNA-binding domain)"/>
    <property type="match status" value="1"/>
</dbReference>
<feature type="compositionally biased region" description="Low complexity" evidence="7">
    <location>
        <begin position="795"/>
        <end position="810"/>
    </location>
</feature>
<dbReference type="PROSITE" id="PS50114">
    <property type="entry name" value="GATA_ZN_FINGER_2"/>
    <property type="match status" value="1"/>
</dbReference>
<dbReference type="GO" id="GO:0043565">
    <property type="term" value="F:sequence-specific DNA binding"/>
    <property type="evidence" value="ECO:0007669"/>
    <property type="project" value="InterPro"/>
</dbReference>
<feature type="compositionally biased region" description="Basic and acidic residues" evidence="7">
    <location>
        <begin position="635"/>
        <end position="648"/>
    </location>
</feature>
<gene>
    <name evidence="10" type="ORF">BGZ99_003281</name>
</gene>
<feature type="region of interest" description="Disordered" evidence="7">
    <location>
        <begin position="492"/>
        <end position="526"/>
    </location>
</feature>
<keyword evidence="3" id="KW-0862">Zinc</keyword>
<dbReference type="Proteomes" id="UP000738325">
    <property type="component" value="Unassembled WGS sequence"/>
</dbReference>
<name>A0A9P6RKS5_9FUNG</name>
<reference evidence="10" key="1">
    <citation type="journal article" date="2020" name="Fungal Divers.">
        <title>Resolving the Mortierellaceae phylogeny through synthesis of multi-gene phylogenetics and phylogenomics.</title>
        <authorList>
            <person name="Vandepol N."/>
            <person name="Liber J."/>
            <person name="Desiro A."/>
            <person name="Na H."/>
            <person name="Kennedy M."/>
            <person name="Barry K."/>
            <person name="Grigoriev I.V."/>
            <person name="Miller A.N."/>
            <person name="O'Donnell K."/>
            <person name="Stajich J.E."/>
            <person name="Bonito G."/>
        </authorList>
    </citation>
    <scope>NUCLEOTIDE SEQUENCE</scope>
    <source>
        <strain evidence="10">REB-010B</strain>
    </source>
</reference>
<feature type="domain" description="PAS" evidence="8">
    <location>
        <begin position="27"/>
        <end position="77"/>
    </location>
</feature>
<dbReference type="SMART" id="SM00401">
    <property type="entry name" value="ZnF_GATA"/>
    <property type="match status" value="1"/>
</dbReference>
<protein>
    <recommendedName>
        <fullName evidence="12">GATA-type domain-containing protein</fullName>
    </recommendedName>
</protein>
<evidence type="ECO:0000256" key="4">
    <source>
        <dbReference type="ARBA" id="ARBA00023015"/>
    </source>
</evidence>
<dbReference type="CDD" id="cd00202">
    <property type="entry name" value="ZnF_GATA"/>
    <property type="match status" value="1"/>
</dbReference>
<feature type="region of interest" description="Disordered" evidence="7">
    <location>
        <begin position="739"/>
        <end position="810"/>
    </location>
</feature>
<feature type="compositionally biased region" description="Polar residues" evidence="7">
    <location>
        <begin position="134"/>
        <end position="155"/>
    </location>
</feature>
<keyword evidence="2 6" id="KW-0863">Zinc-finger</keyword>
<evidence type="ECO:0000256" key="6">
    <source>
        <dbReference type="PROSITE-ProRule" id="PRU00094"/>
    </source>
</evidence>
<dbReference type="GO" id="GO:0008270">
    <property type="term" value="F:zinc ion binding"/>
    <property type="evidence" value="ECO:0007669"/>
    <property type="project" value="UniProtKB-KW"/>
</dbReference>
<sequence length="839" mass="88909">MQHQQLLPQHSPASEPVHCFWALMTYGDLRFIYLSSSVQRAVSAKYKQLLGQSFFDYIHPDEAKLARKDLNAFMDVHNLYGSVTRCRFKNVCPEWQQRRLARHPGAPNASAAALQAAATEGGLSSRNLGLNGSHMDNTGCSDNPVRTTSTTTVDSGASRFDNDKLSTLSAAAAALSEAQQRTGNAGRKPDDNCRDYEDAFQNGEEDDFMILDVVMNVVSDEVVLGFFHIDGQGPYKGFWSNGICGESKESLATLSPEIMRHLRDSVATKAPTTDARSDSTSPSSSPRRQSSDQKTKRIFQLYDSQNRNLLLTWPEPGTGVDQPGTMAYNPGLYTQIVKSHHIPVDALDNTTCLKRFCSKHALPNLDPTSQEISYQVESVFIPYGHIIFACFQTSPATPANNWCAIGSPPGSTSTAHGSHLLSASPGGRPFGSGYDSSSSGDHLSGLGLLSSPSQPGSASFGAAGAHGTPSAVNSPLVIPTLPSRSPFSKPAVVGQMAMASGQTSSPSTSGPIRNKSVSGSHSSAYHPYAASSPSNLAIPESMQESLSFLGDYKAGEQDRGRSNGSPGERGVAADDGSSHSVWNASTPHPAIAAMVGHALSPSSPSFQRTVTGTEGKNAHARQKSSSLSAVLGKPAELHHSGTDRDLKGRKLPSSPRHPAHDAAIRKKSSSSASSSSPPTLYQDADGSLASSGGHVLRAQQEEKACESCGTTNSPEWRRGQSGKKDLCNACGLRYSRSVARQNRQAQKQLEGKGPKSKSAKPAKGAKTHSKKETGALLDGTGGGATDQSFIQDSMPPLHQPAQQQAQHLAQAFGSTSYGSAGAVPSYPMAVSQTSFYHAP</sequence>
<feature type="region of interest" description="Disordered" evidence="7">
    <location>
        <begin position="602"/>
        <end position="690"/>
    </location>
</feature>
<evidence type="ECO:0000256" key="1">
    <source>
        <dbReference type="ARBA" id="ARBA00022723"/>
    </source>
</evidence>
<evidence type="ECO:0000259" key="8">
    <source>
        <dbReference type="PROSITE" id="PS50112"/>
    </source>
</evidence>
<feature type="compositionally biased region" description="Low complexity" evidence="7">
    <location>
        <begin position="270"/>
        <end position="288"/>
    </location>
</feature>
<dbReference type="InterPro" id="IPR000679">
    <property type="entry name" value="Znf_GATA"/>
</dbReference>
<feature type="region of interest" description="Disordered" evidence="7">
    <location>
        <begin position="703"/>
        <end position="722"/>
    </location>
</feature>
<feature type="region of interest" description="Disordered" evidence="7">
    <location>
        <begin position="266"/>
        <end position="295"/>
    </location>
</feature>
<evidence type="ECO:0000313" key="10">
    <source>
        <dbReference type="EMBL" id="KAG0322525.1"/>
    </source>
</evidence>
<dbReference type="PROSITE" id="PS00344">
    <property type="entry name" value="GATA_ZN_FINGER_1"/>
    <property type="match status" value="1"/>
</dbReference>
<feature type="region of interest" description="Disordered" evidence="7">
    <location>
        <begin position="125"/>
        <end position="158"/>
    </location>
</feature>
<dbReference type="InterPro" id="IPR000014">
    <property type="entry name" value="PAS"/>
</dbReference>
<dbReference type="OrthoDB" id="2162994at2759"/>
<dbReference type="PANTHER" id="PTHR47172:SF24">
    <property type="entry name" value="GATA ZINC FINGER DOMAIN-CONTAINING PROTEIN 14-RELATED"/>
    <property type="match status" value="1"/>
</dbReference>
<evidence type="ECO:0000256" key="7">
    <source>
        <dbReference type="SAM" id="MobiDB-lite"/>
    </source>
</evidence>
<dbReference type="GO" id="GO:0006355">
    <property type="term" value="P:regulation of DNA-templated transcription"/>
    <property type="evidence" value="ECO:0007669"/>
    <property type="project" value="InterPro"/>
</dbReference>
<evidence type="ECO:0000259" key="9">
    <source>
        <dbReference type="PROSITE" id="PS50114"/>
    </source>
</evidence>
<keyword evidence="5" id="KW-0804">Transcription</keyword>
<proteinExistence type="predicted"/>
<evidence type="ECO:0008006" key="12">
    <source>
        <dbReference type="Google" id="ProtNLM"/>
    </source>
</evidence>
<organism evidence="10 11">
    <name type="scientific">Dissophora globulifera</name>
    <dbReference type="NCBI Taxonomy" id="979702"/>
    <lineage>
        <taxon>Eukaryota</taxon>
        <taxon>Fungi</taxon>
        <taxon>Fungi incertae sedis</taxon>
        <taxon>Mucoromycota</taxon>
        <taxon>Mortierellomycotina</taxon>
        <taxon>Mortierellomycetes</taxon>
        <taxon>Mortierellales</taxon>
        <taxon>Mortierellaceae</taxon>
        <taxon>Dissophora</taxon>
    </lineage>
</organism>
<accession>A0A9P6RKS5</accession>
<feature type="compositionally biased region" description="Low complexity" evidence="7">
    <location>
        <begin position="431"/>
        <end position="466"/>
    </location>
</feature>
<feature type="region of interest" description="Disordered" evidence="7">
    <location>
        <begin position="554"/>
        <end position="584"/>
    </location>
</feature>
<dbReference type="InterPro" id="IPR013088">
    <property type="entry name" value="Znf_NHR/GATA"/>
</dbReference>
<feature type="domain" description="GATA-type" evidence="9">
    <location>
        <begin position="699"/>
        <end position="734"/>
    </location>
</feature>
<dbReference type="PROSITE" id="PS50112">
    <property type="entry name" value="PAS"/>
    <property type="match status" value="1"/>
</dbReference>
<dbReference type="PANTHER" id="PTHR47172">
    <property type="entry name" value="OS01G0976800 PROTEIN"/>
    <property type="match status" value="1"/>
</dbReference>
<feature type="compositionally biased region" description="Low complexity" evidence="7">
    <location>
        <begin position="500"/>
        <end position="511"/>
    </location>
</feature>
<dbReference type="InterPro" id="IPR035965">
    <property type="entry name" value="PAS-like_dom_sf"/>
</dbReference>
<feature type="compositionally biased region" description="Basic residues" evidence="7">
    <location>
        <begin position="754"/>
        <end position="769"/>
    </location>
</feature>
<evidence type="ECO:0000313" key="11">
    <source>
        <dbReference type="Proteomes" id="UP000738325"/>
    </source>
</evidence>
<dbReference type="EMBL" id="JAAAIP010000209">
    <property type="protein sequence ID" value="KAG0322525.1"/>
    <property type="molecule type" value="Genomic_DNA"/>
</dbReference>
<keyword evidence="11" id="KW-1185">Reference proteome</keyword>
<evidence type="ECO:0000256" key="2">
    <source>
        <dbReference type="ARBA" id="ARBA00022771"/>
    </source>
</evidence>
<dbReference type="AlphaFoldDB" id="A0A9P6RKS5"/>
<feature type="region of interest" description="Disordered" evidence="7">
    <location>
        <begin position="414"/>
        <end position="466"/>
    </location>
</feature>
<evidence type="ECO:0000256" key="3">
    <source>
        <dbReference type="ARBA" id="ARBA00022833"/>
    </source>
</evidence>
<keyword evidence="4" id="KW-0805">Transcription regulation</keyword>
<dbReference type="Gene3D" id="3.30.50.10">
    <property type="entry name" value="Erythroid Transcription Factor GATA-1, subunit A"/>
    <property type="match status" value="1"/>
</dbReference>
<keyword evidence="1" id="KW-0479">Metal-binding</keyword>
<evidence type="ECO:0000256" key="5">
    <source>
        <dbReference type="ARBA" id="ARBA00023163"/>
    </source>
</evidence>
<dbReference type="Pfam" id="PF00320">
    <property type="entry name" value="GATA"/>
    <property type="match status" value="1"/>
</dbReference>
<dbReference type="SUPFAM" id="SSF55785">
    <property type="entry name" value="PYP-like sensor domain (PAS domain)"/>
    <property type="match status" value="1"/>
</dbReference>
<dbReference type="Gene3D" id="3.30.450.20">
    <property type="entry name" value="PAS domain"/>
    <property type="match status" value="1"/>
</dbReference>